<evidence type="ECO:0000313" key="2">
    <source>
        <dbReference type="EMBL" id="GET40834.1"/>
    </source>
</evidence>
<keyword evidence="3" id="KW-1185">Reference proteome</keyword>
<accession>A0AAV3XEQ4</accession>
<organism evidence="2 3">
    <name type="scientific">Microseira wollei NIES-4236</name>
    <dbReference type="NCBI Taxonomy" id="2530354"/>
    <lineage>
        <taxon>Bacteria</taxon>
        <taxon>Bacillati</taxon>
        <taxon>Cyanobacteriota</taxon>
        <taxon>Cyanophyceae</taxon>
        <taxon>Oscillatoriophycideae</taxon>
        <taxon>Aerosakkonematales</taxon>
        <taxon>Aerosakkonemataceae</taxon>
        <taxon>Microseira</taxon>
    </lineage>
</organism>
<proteinExistence type="predicted"/>
<gene>
    <name evidence="2" type="ORF">MiSe_56460</name>
</gene>
<sequence length="94" mass="10167">MLPLSPVGVTTVRLGESKGRRAIGQGGYADRTQSRSPCGRIAPPNRTFKISLALRRVCHVGKTPASCNPHIHAQPDRGNRFPSPTPDPLNIFLV</sequence>
<dbReference type="Proteomes" id="UP001050975">
    <property type="component" value="Unassembled WGS sequence"/>
</dbReference>
<dbReference type="AlphaFoldDB" id="A0AAV3XEQ4"/>
<feature type="region of interest" description="Disordered" evidence="1">
    <location>
        <begin position="22"/>
        <end position="42"/>
    </location>
</feature>
<protein>
    <submittedName>
        <fullName evidence="2">Uncharacterized protein</fullName>
    </submittedName>
</protein>
<evidence type="ECO:0000256" key="1">
    <source>
        <dbReference type="SAM" id="MobiDB-lite"/>
    </source>
</evidence>
<comment type="caution">
    <text evidence="2">The sequence shown here is derived from an EMBL/GenBank/DDBJ whole genome shotgun (WGS) entry which is preliminary data.</text>
</comment>
<reference evidence="2" key="1">
    <citation type="submission" date="2019-10" db="EMBL/GenBank/DDBJ databases">
        <title>Draft genome sequece of Microseira wollei NIES-4236.</title>
        <authorList>
            <person name="Yamaguchi H."/>
            <person name="Suzuki S."/>
            <person name="Kawachi M."/>
        </authorList>
    </citation>
    <scope>NUCLEOTIDE SEQUENCE</scope>
    <source>
        <strain evidence="2">NIES-4236</strain>
    </source>
</reference>
<evidence type="ECO:0000313" key="3">
    <source>
        <dbReference type="Proteomes" id="UP001050975"/>
    </source>
</evidence>
<dbReference type="RefSeq" id="WP_226586985.1">
    <property type="nucleotide sequence ID" value="NZ_BLAY01000101.1"/>
</dbReference>
<dbReference type="EMBL" id="BLAY01000101">
    <property type="protein sequence ID" value="GET40834.1"/>
    <property type="molecule type" value="Genomic_DNA"/>
</dbReference>
<name>A0AAV3XEQ4_9CYAN</name>